<dbReference type="AlphaFoldDB" id="A0A9P5XIU8"/>
<accession>A0A9P5XIU8</accession>
<keyword evidence="4" id="KW-1185">Reference proteome</keyword>
<feature type="transmembrane region" description="Helical" evidence="2">
    <location>
        <begin position="25"/>
        <end position="43"/>
    </location>
</feature>
<evidence type="ECO:0000256" key="2">
    <source>
        <dbReference type="SAM" id="Phobius"/>
    </source>
</evidence>
<comment type="caution">
    <text evidence="3">The sequence shown here is derived from an EMBL/GenBank/DDBJ whole genome shotgun (WGS) entry which is preliminary data.</text>
</comment>
<protein>
    <submittedName>
        <fullName evidence="3">Uncharacterized protein</fullName>
    </submittedName>
</protein>
<reference evidence="3" key="1">
    <citation type="submission" date="2020-11" db="EMBL/GenBank/DDBJ databases">
        <authorList>
            <consortium name="DOE Joint Genome Institute"/>
            <person name="Ahrendt S."/>
            <person name="Riley R."/>
            <person name="Andreopoulos W."/>
            <person name="Labutti K."/>
            <person name="Pangilinan J."/>
            <person name="Ruiz-Duenas F.J."/>
            <person name="Barrasa J.M."/>
            <person name="Sanchez-Garcia M."/>
            <person name="Camarero S."/>
            <person name="Miyauchi S."/>
            <person name="Serrano A."/>
            <person name="Linde D."/>
            <person name="Babiker R."/>
            <person name="Drula E."/>
            <person name="Ayuso-Fernandez I."/>
            <person name="Pacheco R."/>
            <person name="Padilla G."/>
            <person name="Ferreira P."/>
            <person name="Barriuso J."/>
            <person name="Kellner H."/>
            <person name="Castanera R."/>
            <person name="Alfaro M."/>
            <person name="Ramirez L."/>
            <person name="Pisabarro A.G."/>
            <person name="Kuo A."/>
            <person name="Tritt A."/>
            <person name="Lipzen A."/>
            <person name="He G."/>
            <person name="Yan M."/>
            <person name="Ng V."/>
            <person name="Cullen D."/>
            <person name="Martin F."/>
            <person name="Rosso M.-N."/>
            <person name="Henrissat B."/>
            <person name="Hibbett D."/>
            <person name="Martinez A.T."/>
            <person name="Grigoriev I.V."/>
        </authorList>
    </citation>
    <scope>NUCLEOTIDE SEQUENCE</scope>
    <source>
        <strain evidence="3">MF-IS2</strain>
    </source>
</reference>
<name>A0A9P5XIU8_9AGAR</name>
<evidence type="ECO:0000313" key="4">
    <source>
        <dbReference type="Proteomes" id="UP000807342"/>
    </source>
</evidence>
<proteinExistence type="predicted"/>
<dbReference type="Proteomes" id="UP000807342">
    <property type="component" value="Unassembled WGS sequence"/>
</dbReference>
<sequence length="81" mass="8818">MTILPVQEVYHQHKNSISRAASTETPISLFVAAVAALSPFLYINPMFYTPTSITWEVVNTTSPPPPAVRTRSAGADSGEWV</sequence>
<dbReference type="EMBL" id="MU151090">
    <property type="protein sequence ID" value="KAF9451152.1"/>
    <property type="molecule type" value="Genomic_DNA"/>
</dbReference>
<evidence type="ECO:0000313" key="3">
    <source>
        <dbReference type="EMBL" id="KAF9451152.1"/>
    </source>
</evidence>
<keyword evidence="2" id="KW-0812">Transmembrane</keyword>
<keyword evidence="2" id="KW-0472">Membrane</keyword>
<organism evidence="3 4">
    <name type="scientific">Macrolepiota fuliginosa MF-IS2</name>
    <dbReference type="NCBI Taxonomy" id="1400762"/>
    <lineage>
        <taxon>Eukaryota</taxon>
        <taxon>Fungi</taxon>
        <taxon>Dikarya</taxon>
        <taxon>Basidiomycota</taxon>
        <taxon>Agaricomycotina</taxon>
        <taxon>Agaricomycetes</taxon>
        <taxon>Agaricomycetidae</taxon>
        <taxon>Agaricales</taxon>
        <taxon>Agaricineae</taxon>
        <taxon>Agaricaceae</taxon>
        <taxon>Macrolepiota</taxon>
    </lineage>
</organism>
<keyword evidence="2" id="KW-1133">Transmembrane helix</keyword>
<evidence type="ECO:0000256" key="1">
    <source>
        <dbReference type="SAM" id="MobiDB-lite"/>
    </source>
</evidence>
<feature type="region of interest" description="Disordered" evidence="1">
    <location>
        <begin position="61"/>
        <end position="81"/>
    </location>
</feature>
<gene>
    <name evidence="3" type="ORF">P691DRAFT_757537</name>
</gene>